<reference evidence="2" key="1">
    <citation type="journal article" date="2019" name="Int. J. Syst. Evol. Microbiol.">
        <title>The Global Catalogue of Microorganisms (GCM) 10K type strain sequencing project: providing services to taxonomists for standard genome sequencing and annotation.</title>
        <authorList>
            <consortium name="The Broad Institute Genomics Platform"/>
            <consortium name="The Broad Institute Genome Sequencing Center for Infectious Disease"/>
            <person name="Wu L."/>
            <person name="Ma J."/>
        </authorList>
    </citation>
    <scope>NUCLEOTIDE SEQUENCE [LARGE SCALE GENOMIC DNA]</scope>
    <source>
        <strain evidence="2">JCM 6924</strain>
    </source>
</reference>
<organism evidence="1 2">
    <name type="scientific">Streptomyces levis</name>
    <dbReference type="NCBI Taxonomy" id="285566"/>
    <lineage>
        <taxon>Bacteria</taxon>
        <taxon>Bacillati</taxon>
        <taxon>Actinomycetota</taxon>
        <taxon>Actinomycetes</taxon>
        <taxon>Kitasatosporales</taxon>
        <taxon>Streptomycetaceae</taxon>
        <taxon>Streptomyces</taxon>
    </lineage>
</organism>
<evidence type="ECO:0000313" key="1">
    <source>
        <dbReference type="EMBL" id="GAA2555105.1"/>
    </source>
</evidence>
<dbReference type="RefSeq" id="WP_344543046.1">
    <property type="nucleotide sequence ID" value="NZ_BAAATM010000022.1"/>
</dbReference>
<keyword evidence="2" id="KW-1185">Reference proteome</keyword>
<dbReference type="InterPro" id="IPR027417">
    <property type="entry name" value="P-loop_NTPase"/>
</dbReference>
<dbReference type="Gene3D" id="3.40.50.300">
    <property type="entry name" value="P-loop containing nucleotide triphosphate hydrolases"/>
    <property type="match status" value="1"/>
</dbReference>
<evidence type="ECO:0000313" key="2">
    <source>
        <dbReference type="Proteomes" id="UP001501095"/>
    </source>
</evidence>
<evidence type="ECO:0008006" key="3">
    <source>
        <dbReference type="Google" id="ProtNLM"/>
    </source>
</evidence>
<gene>
    <name evidence="1" type="ORF">GCM10010423_65350</name>
</gene>
<dbReference type="Gene3D" id="3.30.420.240">
    <property type="match status" value="1"/>
</dbReference>
<sequence length="478" mass="54759">MANKFVLDRPPANDEELWWWVWATWGVRIPRQRVCPGHCAPFDAFAEAFFARSSVNIWKASRGFGGKTQLLSILGMSELVALGAFVTILGGSGAQSQRVHETMTEAWHFKGAPKSLLLRDPTKFDTFLTNGGKARTLMASTKSVRGPHPQRMRLDEIDEMEMNVLTSAQGQPMGKLNKEGQFLETNTVMSSTHQYPDGTMTQILKRAKEQEWPVFHWCFRESANPIDGWLTWEEINRKKREITKQMWEAEYELQEPSFEGRAIDEEAVEAMFRPELGISEGKEGKYIELERPRNDRDYITGVDWAKSRDYTVIETYDATEEPWRLVAFERIARRPWPVMVDRLNKRWERYGGKVGHDATGVGSVIDDLIKVPRGLRKEDCEGITMAGRLRSDIITDYVSAVENGMFLCPRIIWMYDEHRYVTPDDLYNLSSSAHLPDSIAAGVLAYAMRSKWHRVVATPDYESMSRTTSPWIDGWSTA</sequence>
<protein>
    <recommendedName>
        <fullName evidence="3">Terminase</fullName>
    </recommendedName>
</protein>
<dbReference type="Proteomes" id="UP001501095">
    <property type="component" value="Unassembled WGS sequence"/>
</dbReference>
<accession>A0ABP6BBZ9</accession>
<dbReference type="EMBL" id="BAAATM010000022">
    <property type="protein sequence ID" value="GAA2555105.1"/>
    <property type="molecule type" value="Genomic_DNA"/>
</dbReference>
<comment type="caution">
    <text evidence="1">The sequence shown here is derived from an EMBL/GenBank/DDBJ whole genome shotgun (WGS) entry which is preliminary data.</text>
</comment>
<proteinExistence type="predicted"/>
<name>A0ABP6BBZ9_9ACTN</name>